<evidence type="ECO:0000313" key="2">
    <source>
        <dbReference type="Proteomes" id="UP001143700"/>
    </source>
</evidence>
<protein>
    <submittedName>
        <fullName evidence="1">Uncharacterized protein</fullName>
    </submittedName>
</protein>
<gene>
    <name evidence="1" type="ORF">ODV15_07905</name>
</gene>
<dbReference type="AlphaFoldDB" id="A0A9X4ADS6"/>
<reference evidence="1" key="2">
    <citation type="submission" date="2022-10" db="EMBL/GenBank/DDBJ databases">
        <authorList>
            <person name="Kostovova I."/>
            <person name="Moravkova M."/>
            <person name="Pechar R."/>
        </authorList>
    </citation>
    <scope>NUCLEOTIDE SEQUENCE</scope>
    <source>
        <strain evidence="1">M356A</strain>
    </source>
</reference>
<name>A0A9X4ADS6_LACAM</name>
<organism evidence="1 2">
    <name type="scientific">Lactobacillus amylovorus</name>
    <dbReference type="NCBI Taxonomy" id="1604"/>
    <lineage>
        <taxon>Bacteria</taxon>
        <taxon>Bacillati</taxon>
        <taxon>Bacillota</taxon>
        <taxon>Bacilli</taxon>
        <taxon>Lactobacillales</taxon>
        <taxon>Lactobacillaceae</taxon>
        <taxon>Lactobacillus</taxon>
    </lineage>
</organism>
<proteinExistence type="predicted"/>
<accession>A0A9X4ADS6</accession>
<dbReference type="RefSeq" id="WP_271870444.1">
    <property type="nucleotide sequence ID" value="NZ_JAOTGU010000011.1"/>
</dbReference>
<dbReference type="EMBL" id="JAOTGU010000011">
    <property type="protein sequence ID" value="MDB6262471.1"/>
    <property type="molecule type" value="Genomic_DNA"/>
</dbReference>
<reference evidence="1" key="1">
    <citation type="journal article" date="2022" name="Microorganisms">
        <title>Antibiotic Susceptibility, Resistance Gene Determinants and Corresponding Genomic Regions in Lactobacillus amylovorus Isolates Derived from Wild Boars and Domestic Pigs.</title>
        <authorList>
            <person name="Moravkova M."/>
            <person name="Kostovova I."/>
            <person name="Kavanova K."/>
            <person name="Pechar R."/>
            <person name="Stanek S."/>
            <person name="Brychta A."/>
            <person name="Zeman M."/>
            <person name="Kubasova T."/>
        </authorList>
    </citation>
    <scope>NUCLEOTIDE SEQUENCE</scope>
    <source>
        <strain evidence="1">M356A</strain>
    </source>
</reference>
<dbReference type="Proteomes" id="UP001143700">
    <property type="component" value="Unassembled WGS sequence"/>
</dbReference>
<sequence length="117" mass="13896">MKKQRTVRGTINFLNKNGVKYLDFTAFNEEGFSQHYVAQYETLYNRVIVNKLFKHFDILPFNNDVIFNFFGREDNSKNWYGVFYEPEELTFDLNKVLKGDYSGLEELKNYSAANKVH</sequence>
<evidence type="ECO:0000313" key="1">
    <source>
        <dbReference type="EMBL" id="MDB6262471.1"/>
    </source>
</evidence>
<comment type="caution">
    <text evidence="1">The sequence shown here is derived from an EMBL/GenBank/DDBJ whole genome shotgun (WGS) entry which is preliminary data.</text>
</comment>